<name>A0AA38FBK0_TAXCH</name>
<organism evidence="2 3">
    <name type="scientific">Taxus chinensis</name>
    <name type="common">Chinese yew</name>
    <name type="synonym">Taxus wallichiana var. chinensis</name>
    <dbReference type="NCBI Taxonomy" id="29808"/>
    <lineage>
        <taxon>Eukaryota</taxon>
        <taxon>Viridiplantae</taxon>
        <taxon>Streptophyta</taxon>
        <taxon>Embryophyta</taxon>
        <taxon>Tracheophyta</taxon>
        <taxon>Spermatophyta</taxon>
        <taxon>Pinopsida</taxon>
        <taxon>Pinidae</taxon>
        <taxon>Conifers II</taxon>
        <taxon>Cupressales</taxon>
        <taxon>Taxaceae</taxon>
        <taxon>Taxus</taxon>
    </lineage>
</organism>
<dbReference type="Proteomes" id="UP000824469">
    <property type="component" value="Unassembled WGS sequence"/>
</dbReference>
<proteinExistence type="predicted"/>
<evidence type="ECO:0000313" key="3">
    <source>
        <dbReference type="Proteomes" id="UP000824469"/>
    </source>
</evidence>
<sequence length="191" mass="22189">DGWINYFELLTEYSNERVEQFARTFDGQQAMVDGISFPVIEDLIGKVTGLPQNGENWEEKPNAQQIRQQFFQGEKYNQTKGGIETRSLLEAWREIVTFIIKYFTCEEVREIDSSKEEDKNKQILPKIPQQVEIEEEKSEGKQEPEFQTLEQALKEINILRSIIRNLEGTRGLDALIGAEEALEKTPMEEEK</sequence>
<evidence type="ECO:0000313" key="2">
    <source>
        <dbReference type="EMBL" id="KAH9295855.1"/>
    </source>
</evidence>
<dbReference type="AlphaFoldDB" id="A0AA38FBK0"/>
<feature type="region of interest" description="Disordered" evidence="1">
    <location>
        <begin position="114"/>
        <end position="145"/>
    </location>
</feature>
<accession>A0AA38FBK0</accession>
<feature type="non-terminal residue" evidence="2">
    <location>
        <position position="1"/>
    </location>
</feature>
<evidence type="ECO:0000256" key="1">
    <source>
        <dbReference type="SAM" id="MobiDB-lite"/>
    </source>
</evidence>
<dbReference type="EMBL" id="JAHRHJ020000011">
    <property type="protein sequence ID" value="KAH9295855.1"/>
    <property type="molecule type" value="Genomic_DNA"/>
</dbReference>
<keyword evidence="3" id="KW-1185">Reference proteome</keyword>
<comment type="caution">
    <text evidence="2">The sequence shown here is derived from an EMBL/GenBank/DDBJ whole genome shotgun (WGS) entry which is preliminary data.</text>
</comment>
<gene>
    <name evidence="2" type="ORF">KI387_039443</name>
</gene>
<protein>
    <submittedName>
        <fullName evidence="2">Uncharacterized protein</fullName>
    </submittedName>
</protein>
<reference evidence="2 3" key="1">
    <citation type="journal article" date="2021" name="Nat. Plants">
        <title>The Taxus genome provides insights into paclitaxel biosynthesis.</title>
        <authorList>
            <person name="Xiong X."/>
            <person name="Gou J."/>
            <person name="Liao Q."/>
            <person name="Li Y."/>
            <person name="Zhou Q."/>
            <person name="Bi G."/>
            <person name="Li C."/>
            <person name="Du R."/>
            <person name="Wang X."/>
            <person name="Sun T."/>
            <person name="Guo L."/>
            <person name="Liang H."/>
            <person name="Lu P."/>
            <person name="Wu Y."/>
            <person name="Zhang Z."/>
            <person name="Ro D.K."/>
            <person name="Shang Y."/>
            <person name="Huang S."/>
            <person name="Yan J."/>
        </authorList>
    </citation>
    <scope>NUCLEOTIDE SEQUENCE [LARGE SCALE GENOMIC DNA]</scope>
    <source>
        <strain evidence="2">Ta-2019</strain>
    </source>
</reference>